<name>A0ABN8AG70_9PROT</name>
<dbReference type="InterPro" id="IPR036286">
    <property type="entry name" value="LexA/Signal_pep-like_sf"/>
</dbReference>
<gene>
    <name evidence="2" type="ORF">NTG6680_0473</name>
</gene>
<dbReference type="InterPro" id="IPR019533">
    <property type="entry name" value="Peptidase_S26"/>
</dbReference>
<dbReference type="Pfam" id="PF10502">
    <property type="entry name" value="Peptidase_S26"/>
    <property type="match status" value="1"/>
</dbReference>
<feature type="domain" description="Peptidase S26" evidence="1">
    <location>
        <begin position="10"/>
        <end position="169"/>
    </location>
</feature>
<dbReference type="Gene3D" id="2.10.109.10">
    <property type="entry name" value="Umud Fragment, subunit A"/>
    <property type="match status" value="1"/>
</dbReference>
<keyword evidence="3" id="KW-1185">Reference proteome</keyword>
<evidence type="ECO:0000259" key="1">
    <source>
        <dbReference type="Pfam" id="PF10502"/>
    </source>
</evidence>
<evidence type="ECO:0000313" key="3">
    <source>
        <dbReference type="Proteomes" id="UP000839052"/>
    </source>
</evidence>
<accession>A0ABN8AG70</accession>
<reference evidence="2 3" key="1">
    <citation type="submission" date="2021-10" db="EMBL/GenBank/DDBJ databases">
        <authorList>
            <person name="Koch H."/>
        </authorList>
    </citation>
    <scope>NUCLEOTIDE SEQUENCE [LARGE SCALE GENOMIC DNA]</scope>
    <source>
        <strain evidence="2">6680</strain>
    </source>
</reference>
<proteinExistence type="predicted"/>
<evidence type="ECO:0000313" key="2">
    <source>
        <dbReference type="EMBL" id="CAG9931726.1"/>
    </source>
</evidence>
<protein>
    <submittedName>
        <fullName evidence="2">Conjugative transfer signal peptidase TraF</fullName>
    </submittedName>
</protein>
<dbReference type="Proteomes" id="UP000839052">
    <property type="component" value="Chromosome"/>
</dbReference>
<sequence length="174" mass="18810">MNTCVHRRGVILFTVLSIAALAWSSDHRSVARLVYNPSDSVAPGWYRIGLPDSLHVGSIVLARLPADTAALAAQRGYLPEHIPLLKRIGAMSPQQVCIEKHIVRIDGMPVAGVHATDGRGRSLSSWQQCRRLHDGELLLLSATNPASFDSRYFGPVAVSAVIGSAQPLWAWGTP</sequence>
<dbReference type="EMBL" id="OU912926">
    <property type="protein sequence ID" value="CAG9931726.1"/>
    <property type="molecule type" value="Genomic_DNA"/>
</dbReference>
<dbReference type="SUPFAM" id="SSF51306">
    <property type="entry name" value="LexA/Signal peptidase"/>
    <property type="match status" value="1"/>
</dbReference>
<dbReference type="RefSeq" id="WP_239795791.1">
    <property type="nucleotide sequence ID" value="NZ_OU912926.1"/>
</dbReference>
<organism evidence="2 3">
    <name type="scientific">Candidatus Nitrotoga arctica</name>
    <dbReference type="NCBI Taxonomy" id="453162"/>
    <lineage>
        <taxon>Bacteria</taxon>
        <taxon>Pseudomonadati</taxon>
        <taxon>Pseudomonadota</taxon>
        <taxon>Betaproteobacteria</taxon>
        <taxon>Nitrosomonadales</taxon>
        <taxon>Gallionellaceae</taxon>
        <taxon>Candidatus Nitrotoga</taxon>
    </lineage>
</organism>